<gene>
    <name evidence="2" type="ORF">sscle_10g077210</name>
</gene>
<keyword evidence="1" id="KW-1133">Transmembrane helix</keyword>
<proteinExistence type="predicted"/>
<dbReference type="Proteomes" id="UP000177798">
    <property type="component" value="Chromosome 10"/>
</dbReference>
<accession>A0A1D9QDH1</accession>
<dbReference type="RefSeq" id="XP_001590698.1">
    <property type="nucleotide sequence ID" value="XM_001590648.1"/>
</dbReference>
<feature type="transmembrane region" description="Helical" evidence="1">
    <location>
        <begin position="20"/>
        <end position="41"/>
    </location>
</feature>
<dbReference type="OrthoDB" id="6512771at2759"/>
<protein>
    <submittedName>
        <fullName evidence="2">Uncharacterized protein</fullName>
    </submittedName>
</protein>
<name>A0A1D9QDH1_SCLS1</name>
<organism evidence="2 3">
    <name type="scientific">Sclerotinia sclerotiorum (strain ATCC 18683 / 1980 / Ss-1)</name>
    <name type="common">White mold</name>
    <name type="synonym">Whetzelinia sclerotiorum</name>
    <dbReference type="NCBI Taxonomy" id="665079"/>
    <lineage>
        <taxon>Eukaryota</taxon>
        <taxon>Fungi</taxon>
        <taxon>Dikarya</taxon>
        <taxon>Ascomycota</taxon>
        <taxon>Pezizomycotina</taxon>
        <taxon>Leotiomycetes</taxon>
        <taxon>Helotiales</taxon>
        <taxon>Sclerotiniaceae</taxon>
        <taxon>Sclerotinia</taxon>
    </lineage>
</organism>
<evidence type="ECO:0000256" key="1">
    <source>
        <dbReference type="SAM" id="Phobius"/>
    </source>
</evidence>
<keyword evidence="1" id="KW-0812">Transmembrane</keyword>
<dbReference type="VEuPathDB" id="FungiDB:sscle_10g077210"/>
<keyword evidence="1" id="KW-0472">Membrane</keyword>
<reference evidence="3" key="1">
    <citation type="journal article" date="2017" name="Genome Biol. Evol.">
        <title>The complete genome sequence of the phytopathogenic fungus Sclerotinia sclerotiorum reveals insights into the genome architecture of broad host range pathogens.</title>
        <authorList>
            <person name="Derbyshire M."/>
            <person name="Denton-Giles M."/>
            <person name="Hegedus D."/>
            <person name="Seifbarghy S."/>
            <person name="Rollins J."/>
            <person name="van Kan J."/>
            <person name="Seidl M.F."/>
            <person name="Faino L."/>
            <person name="Mbengue M."/>
            <person name="Navaud O."/>
            <person name="Raffaele S."/>
            <person name="Hammond-Kosack K."/>
            <person name="Heard S."/>
            <person name="Oliver R."/>
        </authorList>
    </citation>
    <scope>NUCLEOTIDE SEQUENCE [LARGE SCALE GENOMIC DNA]</scope>
    <source>
        <strain evidence="3">ATCC 18683 / 1980 / Ss-1</strain>
    </source>
</reference>
<sequence>MPLAHQKFTEGNLRNFEQTFCILLAVILFGVNALFWGSAILRISYCLKVKLGLSTSLTEWTPHDVPWRRIKIVTSKLVSLLLWIIFFMLTLCIPAVLIIGPGHFWKYKMDGTCNGFDTRIKLSEPYARYFGLENKTLPRTRFVSPHFMQTPGRYTYPSSDDYESYPSGIDLFNIIKVNATTPANNSSTTLKPFEEYWRIMGIYGDNPLHLDFDLEHHSWRMSKGSIVIDPEDPSSSFYPGRLYRKLLPQHFYNPDLTSDLTPNFETAIQNLTQVRNGTWTLTHAKGQDTQFPELGLVIPKWWLFDKHCAYQSFMRVFRENVGAGGRTKDGIYRNWERGSVREEVMRTMSYGYGGHDGLEVCARRNEYTWKSKGVEGREEGLGEDLLVPLGLMAVVRKRMRDEQRKLEFCPWPEH</sequence>
<dbReference type="AlphaFoldDB" id="A0A1D9QDH1"/>
<dbReference type="OMA" id="CARRNEY"/>
<dbReference type="EMBL" id="CP017823">
    <property type="protein sequence ID" value="APA12951.1"/>
    <property type="molecule type" value="Genomic_DNA"/>
</dbReference>
<evidence type="ECO:0000313" key="3">
    <source>
        <dbReference type="Proteomes" id="UP000177798"/>
    </source>
</evidence>
<dbReference type="KEGG" id="ssl:SS1G_08438"/>
<feature type="transmembrane region" description="Helical" evidence="1">
    <location>
        <begin position="77"/>
        <end position="99"/>
    </location>
</feature>
<evidence type="ECO:0000313" key="2">
    <source>
        <dbReference type="EMBL" id="APA12951.1"/>
    </source>
</evidence>